<dbReference type="GO" id="GO:0004601">
    <property type="term" value="F:peroxidase activity"/>
    <property type="evidence" value="ECO:0007669"/>
    <property type="project" value="UniProtKB-KW"/>
</dbReference>
<evidence type="ECO:0000256" key="2">
    <source>
        <dbReference type="ARBA" id="ARBA00022525"/>
    </source>
</evidence>
<proteinExistence type="predicted"/>
<evidence type="ECO:0000256" key="7">
    <source>
        <dbReference type="ARBA" id="ARBA00023180"/>
    </source>
</evidence>
<dbReference type="GO" id="GO:0022412">
    <property type="term" value="P:cellular process involved in reproduction in multicellular organism"/>
    <property type="evidence" value="ECO:0007669"/>
    <property type="project" value="UniProtKB-ARBA"/>
</dbReference>
<feature type="signal peptide" evidence="9">
    <location>
        <begin position="1"/>
        <end position="21"/>
    </location>
</feature>
<dbReference type="GO" id="GO:0005576">
    <property type="term" value="C:extracellular region"/>
    <property type="evidence" value="ECO:0007669"/>
    <property type="project" value="UniProtKB-SubCell"/>
</dbReference>
<organism evidence="10">
    <name type="scientific">Graphocephala atropunctata</name>
    <dbReference type="NCBI Taxonomy" id="36148"/>
    <lineage>
        <taxon>Eukaryota</taxon>
        <taxon>Metazoa</taxon>
        <taxon>Ecdysozoa</taxon>
        <taxon>Arthropoda</taxon>
        <taxon>Hexapoda</taxon>
        <taxon>Insecta</taxon>
        <taxon>Pterygota</taxon>
        <taxon>Neoptera</taxon>
        <taxon>Paraneoptera</taxon>
        <taxon>Hemiptera</taxon>
        <taxon>Auchenorrhyncha</taxon>
        <taxon>Membracoidea</taxon>
        <taxon>Cicadellidae</taxon>
        <taxon>Cicadellinae</taxon>
        <taxon>Cicadellini</taxon>
        <taxon>Graphocephala</taxon>
    </lineage>
</organism>
<keyword evidence="4 8" id="KW-0349">Heme</keyword>
<evidence type="ECO:0000256" key="3">
    <source>
        <dbReference type="ARBA" id="ARBA00022559"/>
    </source>
</evidence>
<evidence type="ECO:0000256" key="9">
    <source>
        <dbReference type="SAM" id="SignalP"/>
    </source>
</evidence>
<gene>
    <name evidence="10" type="ORF">g.1172</name>
</gene>
<evidence type="ECO:0000256" key="5">
    <source>
        <dbReference type="ARBA" id="ARBA00022729"/>
    </source>
</evidence>
<keyword evidence="3" id="KW-0560">Oxidoreductase</keyword>
<name>A0A1B6LPE8_9HEMI</name>
<dbReference type="Gene3D" id="1.10.640.10">
    <property type="entry name" value="Haem peroxidase domain superfamily, animal type"/>
    <property type="match status" value="1"/>
</dbReference>
<sequence>MKIQAKLFVAVTSALTSLVHSDPLRPGVRVPPRSYSRCTNTLPCLTVINTAECRPQPSCDPEAKYRTIDGSCSNLEHPSWGQAGTPFTRLLPAHYEDGKSQLRQSVTGRPLPNERLLSTTFFPDRNVPDTVNTLNVILWGQLIAHDFSHIQFPRPGSPSCCTQDNQLPPPESESPGCYPMEIHPNDYFYSQFNVTCLGIYRAFPVDSGTCHASPIEQINNLTHVIDASMVYGSDLKTAYRLRSFIDGKLIVQTTPDGRNFPPNTDKPFFPCNNDASEHTCYDAGDDRVNQNSGLTVLQIALLRLHNYLCDKLMVINPQWNDETLYHESRRILDAFINHVLYKHLLPIMLGEQYMHEKGLLVDNCCTCCINYHNPDINPSTITEFAGAAYRTFHSLIPRVIALVSSDYEAESFVRFDDTYFKPSFLQNAGVVDKCMRGFANQPQQTQDHFFTQAVTNLLFKFNKPWGFDLETLDLHRSLDLGLPTYNDMRQHCGLTRAKQFSDFVDVMSEESIKKLESTYVSVEDVHLYLGGVLEELIPDTLVGPTFQCIIGQQFYQYMRGDRFYYENCGLPWSFTRDQLNEIYKMSVAWMFCVTGDDIQTIQYETFQKPSKKNPIGSCNQILAPDFSPWKE</sequence>
<dbReference type="PANTHER" id="PTHR11475:SF4">
    <property type="entry name" value="CHORION PEROXIDASE"/>
    <property type="match status" value="1"/>
</dbReference>
<dbReference type="FunFam" id="1.10.640.10:FF:000003">
    <property type="entry name" value="chorion peroxidase"/>
    <property type="match status" value="1"/>
</dbReference>
<keyword evidence="6 8" id="KW-0408">Iron</keyword>
<accession>A0A1B6LPE8</accession>
<keyword evidence="7" id="KW-0325">Glycoprotein</keyword>
<evidence type="ECO:0000256" key="6">
    <source>
        <dbReference type="ARBA" id="ARBA00023004"/>
    </source>
</evidence>
<dbReference type="PROSITE" id="PS50292">
    <property type="entry name" value="PEROXIDASE_3"/>
    <property type="match status" value="1"/>
</dbReference>
<evidence type="ECO:0000256" key="4">
    <source>
        <dbReference type="ARBA" id="ARBA00022617"/>
    </source>
</evidence>
<evidence type="ECO:0000313" key="10">
    <source>
        <dbReference type="EMBL" id="JAT25459.1"/>
    </source>
</evidence>
<evidence type="ECO:0008006" key="11">
    <source>
        <dbReference type="Google" id="ProtNLM"/>
    </source>
</evidence>
<comment type="subcellular location">
    <subcellularLocation>
        <location evidence="1">Secreted</location>
    </subcellularLocation>
</comment>
<dbReference type="InterPro" id="IPR037120">
    <property type="entry name" value="Haem_peroxidase_sf_animal"/>
</dbReference>
<protein>
    <recommendedName>
        <fullName evidence="11">Peroxidase</fullName>
    </recommendedName>
</protein>
<feature type="binding site" description="axial binding residue" evidence="8">
    <location>
        <position position="393"/>
    </location>
    <ligand>
        <name>heme b</name>
        <dbReference type="ChEBI" id="CHEBI:60344"/>
    </ligand>
    <ligandPart>
        <name>Fe</name>
        <dbReference type="ChEBI" id="CHEBI:18248"/>
    </ligandPart>
</feature>
<dbReference type="Pfam" id="PF03098">
    <property type="entry name" value="An_peroxidase"/>
    <property type="match status" value="1"/>
</dbReference>
<dbReference type="GO" id="GO:0046872">
    <property type="term" value="F:metal ion binding"/>
    <property type="evidence" value="ECO:0007669"/>
    <property type="project" value="UniProtKB-KW"/>
</dbReference>
<feature type="chain" id="PRO_5008587544" description="Peroxidase" evidence="9">
    <location>
        <begin position="22"/>
        <end position="631"/>
    </location>
</feature>
<keyword evidence="5 9" id="KW-0732">Signal</keyword>
<keyword evidence="2" id="KW-0964">Secreted</keyword>
<dbReference type="PANTHER" id="PTHR11475">
    <property type="entry name" value="OXIDASE/PEROXIDASE"/>
    <property type="match status" value="1"/>
</dbReference>
<reference evidence="10" key="1">
    <citation type="submission" date="2015-11" db="EMBL/GenBank/DDBJ databases">
        <title>De novo transcriptome assembly of four potential Pierce s Disease insect vectors from Arizona vineyards.</title>
        <authorList>
            <person name="Tassone E.E."/>
        </authorList>
    </citation>
    <scope>NUCLEOTIDE SEQUENCE</scope>
</reference>
<evidence type="ECO:0000256" key="8">
    <source>
        <dbReference type="PIRSR" id="PIRSR619791-2"/>
    </source>
</evidence>
<keyword evidence="8" id="KW-0479">Metal-binding</keyword>
<dbReference type="AlphaFoldDB" id="A0A1B6LPE8"/>
<dbReference type="InterPro" id="IPR010255">
    <property type="entry name" value="Haem_peroxidase_sf"/>
</dbReference>
<dbReference type="InterPro" id="IPR019791">
    <property type="entry name" value="Haem_peroxidase_animal"/>
</dbReference>
<dbReference type="EMBL" id="GEBQ01014518">
    <property type="protein sequence ID" value="JAT25459.1"/>
    <property type="molecule type" value="Transcribed_RNA"/>
</dbReference>
<dbReference type="SUPFAM" id="SSF48113">
    <property type="entry name" value="Heme-dependent peroxidases"/>
    <property type="match status" value="1"/>
</dbReference>
<evidence type="ECO:0000256" key="1">
    <source>
        <dbReference type="ARBA" id="ARBA00004613"/>
    </source>
</evidence>
<dbReference type="CDD" id="cd09823">
    <property type="entry name" value="peroxinectin_like"/>
    <property type="match status" value="1"/>
</dbReference>
<keyword evidence="3" id="KW-0575">Peroxidase</keyword>
<dbReference type="GO" id="GO:0020037">
    <property type="term" value="F:heme binding"/>
    <property type="evidence" value="ECO:0007669"/>
    <property type="project" value="InterPro"/>
</dbReference>
<dbReference type="GO" id="GO:0006979">
    <property type="term" value="P:response to oxidative stress"/>
    <property type="evidence" value="ECO:0007669"/>
    <property type="project" value="InterPro"/>
</dbReference>
<dbReference type="PRINTS" id="PR00457">
    <property type="entry name" value="ANPEROXIDASE"/>
</dbReference>